<keyword evidence="3" id="KW-1133">Transmembrane helix</keyword>
<evidence type="ECO:0000313" key="4">
    <source>
        <dbReference type="EMBL" id="KFG31628.1"/>
    </source>
</evidence>
<dbReference type="EMBL" id="AEYI02001934">
    <property type="protein sequence ID" value="KFG31628.1"/>
    <property type="molecule type" value="Genomic_DNA"/>
</dbReference>
<dbReference type="VEuPathDB" id="ToxoDB:TGP89_216510"/>
<keyword evidence="1" id="KW-0175">Coiled coil</keyword>
<proteinExistence type="predicted"/>
<accession>A0A086JHL0</accession>
<evidence type="ECO:0000256" key="1">
    <source>
        <dbReference type="SAM" id="Coils"/>
    </source>
</evidence>
<feature type="region of interest" description="Disordered" evidence="2">
    <location>
        <begin position="118"/>
        <end position="177"/>
    </location>
</feature>
<evidence type="ECO:0000256" key="2">
    <source>
        <dbReference type="SAM" id="MobiDB-lite"/>
    </source>
</evidence>
<dbReference type="OrthoDB" id="332420at2759"/>
<comment type="caution">
    <text evidence="4">The sequence shown here is derived from an EMBL/GenBank/DDBJ whole genome shotgun (WGS) entry which is preliminary data.</text>
</comment>
<evidence type="ECO:0000256" key="3">
    <source>
        <dbReference type="SAM" id="Phobius"/>
    </source>
</evidence>
<organism evidence="4 5">
    <name type="scientific">Toxoplasma gondii p89</name>
    <dbReference type="NCBI Taxonomy" id="943119"/>
    <lineage>
        <taxon>Eukaryota</taxon>
        <taxon>Sar</taxon>
        <taxon>Alveolata</taxon>
        <taxon>Apicomplexa</taxon>
        <taxon>Conoidasida</taxon>
        <taxon>Coccidia</taxon>
        <taxon>Eucoccidiorida</taxon>
        <taxon>Eimeriorina</taxon>
        <taxon>Sarcocystidae</taxon>
        <taxon>Toxoplasma</taxon>
    </lineage>
</organism>
<gene>
    <name evidence="4" type="ORF">TGP89_216510</name>
</gene>
<keyword evidence="3" id="KW-0472">Membrane</keyword>
<protein>
    <submittedName>
        <fullName evidence="4">Putative thioredoxin</fullName>
    </submittedName>
</protein>
<feature type="region of interest" description="Disordered" evidence="2">
    <location>
        <begin position="593"/>
        <end position="635"/>
    </location>
</feature>
<sequence length="714" mass="79051">MSRRLPPRSFFASQAVAVRAASLSQAPCRFRGFAAFCSALSSSCANSPLRSHAVSSWTSRLSRLSSDRRVSNPVSTADRNSAERALKRDVRLGALLAPLRREVVHAVGSAASPSSREKKFFSSRAGEGRDAALDSASHPNNVEMKETEQASAKENEGKKKEKETEGSRGKSESVGAGEAVHRSGLRRVFSRLFYSCVLLVGGGAAFLFFAFPSVPLDLKNLPVGSALQAALQAALGGKETPEETGDRKSETGGKETRSSFAFLVRRDPLEGFSLVTDAEFDKTDEALVLFLDGETQAEEESEAIRKLRALVERMQQEGKLKNIRLFYAWRTAGNSPAQGEDTAVMLYKGQRRSRYALAELLRGEAEEAGEVDPKDKNVEPAALGEERTSSREAASGEKLLETFFTPLSEKENASRTKREKGKHLPIRVVGSAFKRDVLDEAKAGNTILLQLFEDSCFLCFLMRPFLNSVSALLAEYNIPVTMKRLNIEKNDFPEGCVVTRATPTFVLHRGAHEEGERWSEFRPRDFIEKLEKEFDLPVELREKLHALLDLLHERFKRFGLLSVWLLEVRKMEEAFLQEQQRKQARESLELHGLGAQTASSSPSSSSGNHQTEAREKTTDEKSREQDEKQREDGDFDAIVSMLMSQDMKRFDDLSENLEHLEREAANAEADAMALGVMMGEELLRDDVEHLAEALLAAESLVGQSSSVEGGAGRH</sequence>
<reference evidence="4 5" key="1">
    <citation type="submission" date="2014-03" db="EMBL/GenBank/DDBJ databases">
        <authorList>
            <person name="Sibley D."/>
            <person name="Venepally P."/>
            <person name="Karamycheva S."/>
            <person name="Hadjithomas M."/>
            <person name="Khan A."/>
            <person name="Brunk B."/>
            <person name="Roos D."/>
            <person name="Caler E."/>
            <person name="Lorenzi H."/>
        </authorList>
    </citation>
    <scope>NUCLEOTIDE SEQUENCE [LARGE SCALE GENOMIC DNA]</scope>
    <source>
        <strain evidence="5">p89</strain>
    </source>
</reference>
<feature type="compositionally biased region" description="Basic and acidic residues" evidence="2">
    <location>
        <begin position="239"/>
        <end position="256"/>
    </location>
</feature>
<feature type="compositionally biased region" description="Basic and acidic residues" evidence="2">
    <location>
        <begin position="611"/>
        <end position="632"/>
    </location>
</feature>
<dbReference type="Proteomes" id="UP000028828">
    <property type="component" value="Unassembled WGS sequence"/>
</dbReference>
<name>A0A086JHL0_TOXGO</name>
<feature type="compositionally biased region" description="Basic and acidic residues" evidence="2">
    <location>
        <begin position="118"/>
        <end position="132"/>
    </location>
</feature>
<dbReference type="SUPFAM" id="SSF52833">
    <property type="entry name" value="Thioredoxin-like"/>
    <property type="match status" value="1"/>
</dbReference>
<dbReference type="InterPro" id="IPR036249">
    <property type="entry name" value="Thioredoxin-like_sf"/>
</dbReference>
<feature type="region of interest" description="Disordered" evidence="2">
    <location>
        <begin position="234"/>
        <end position="256"/>
    </location>
</feature>
<feature type="compositionally biased region" description="Basic and acidic residues" evidence="2">
    <location>
        <begin position="143"/>
        <end position="171"/>
    </location>
</feature>
<feature type="coiled-coil region" evidence="1">
    <location>
        <begin position="643"/>
        <end position="677"/>
    </location>
</feature>
<feature type="transmembrane region" description="Helical" evidence="3">
    <location>
        <begin position="192"/>
        <end position="211"/>
    </location>
</feature>
<dbReference type="AlphaFoldDB" id="A0A086JHL0"/>
<evidence type="ECO:0000313" key="5">
    <source>
        <dbReference type="Proteomes" id="UP000028828"/>
    </source>
</evidence>
<keyword evidence="3" id="KW-0812">Transmembrane</keyword>
<feature type="region of interest" description="Disordered" evidence="2">
    <location>
        <begin position="366"/>
        <end position="394"/>
    </location>
</feature>